<evidence type="ECO:0000256" key="1">
    <source>
        <dbReference type="ARBA" id="ARBA00022737"/>
    </source>
</evidence>
<keyword evidence="2" id="KW-0106">Calcium</keyword>
<evidence type="ECO:0000313" key="4">
    <source>
        <dbReference type="EMBL" id="CAD9173855.1"/>
    </source>
</evidence>
<dbReference type="PROSITE" id="PS50222">
    <property type="entry name" value="EF_HAND_2"/>
    <property type="match status" value="2"/>
</dbReference>
<dbReference type="CDD" id="cd00051">
    <property type="entry name" value="EFh"/>
    <property type="match status" value="1"/>
</dbReference>
<dbReference type="PANTHER" id="PTHR23050">
    <property type="entry name" value="CALCIUM BINDING PROTEIN"/>
    <property type="match status" value="1"/>
</dbReference>
<name>A0A7S1RR90_ALECA</name>
<dbReference type="EMBL" id="HBGE01084955">
    <property type="protein sequence ID" value="CAD9173855.1"/>
    <property type="molecule type" value="Transcribed_RNA"/>
</dbReference>
<dbReference type="InterPro" id="IPR050145">
    <property type="entry name" value="Centrin_CML-like"/>
</dbReference>
<keyword evidence="1" id="KW-0677">Repeat</keyword>
<evidence type="ECO:0000256" key="2">
    <source>
        <dbReference type="ARBA" id="ARBA00022837"/>
    </source>
</evidence>
<dbReference type="SUPFAM" id="SSF47473">
    <property type="entry name" value="EF-hand"/>
    <property type="match status" value="1"/>
</dbReference>
<dbReference type="PROSITE" id="PS00018">
    <property type="entry name" value="EF_HAND_1"/>
    <property type="match status" value="4"/>
</dbReference>
<dbReference type="AlphaFoldDB" id="A0A7S1RR90"/>
<dbReference type="GO" id="GO:0005509">
    <property type="term" value="F:calcium ion binding"/>
    <property type="evidence" value="ECO:0007669"/>
    <property type="project" value="InterPro"/>
</dbReference>
<organism evidence="4">
    <name type="scientific">Alexandrium catenella</name>
    <name type="common">Red tide dinoflagellate</name>
    <name type="synonym">Gonyaulax catenella</name>
    <dbReference type="NCBI Taxonomy" id="2925"/>
    <lineage>
        <taxon>Eukaryota</taxon>
        <taxon>Sar</taxon>
        <taxon>Alveolata</taxon>
        <taxon>Dinophyceae</taxon>
        <taxon>Gonyaulacales</taxon>
        <taxon>Pyrocystaceae</taxon>
        <taxon>Alexandrium</taxon>
    </lineage>
</organism>
<accession>A0A7S1RR90</accession>
<proteinExistence type="predicted"/>
<reference evidence="4" key="1">
    <citation type="submission" date="2021-01" db="EMBL/GenBank/DDBJ databases">
        <authorList>
            <person name="Corre E."/>
            <person name="Pelletier E."/>
            <person name="Niang G."/>
            <person name="Scheremetjew M."/>
            <person name="Finn R."/>
            <person name="Kale V."/>
            <person name="Holt S."/>
            <person name="Cochrane G."/>
            <person name="Meng A."/>
            <person name="Brown T."/>
            <person name="Cohen L."/>
        </authorList>
    </citation>
    <scope>NUCLEOTIDE SEQUENCE</scope>
    <source>
        <strain evidence="4">OF101</strain>
    </source>
</reference>
<dbReference type="InterPro" id="IPR011992">
    <property type="entry name" value="EF-hand-dom_pair"/>
</dbReference>
<dbReference type="SMART" id="SM00054">
    <property type="entry name" value="EFh"/>
    <property type="match status" value="4"/>
</dbReference>
<dbReference type="Pfam" id="PF13499">
    <property type="entry name" value="EF-hand_7"/>
    <property type="match status" value="2"/>
</dbReference>
<feature type="domain" description="EF-hand" evidence="3">
    <location>
        <begin position="136"/>
        <end position="171"/>
    </location>
</feature>
<sequence>MGEKAKKKKRVPKGPTLADRIDKRRTTYANQRLSKAIRLFFTSCDEDDSGFLEAHEFVIAQTVIAEIAGAAFDDDAAKQMFEDIKTFDKSGDNLVDMQEFEQTMMDLVQVIPRNGDEIVNELANRASFVAAQMRREIAMELRKFFRVLDEDNNGYLDEDELESLTKISMECAKNLLGSDEAVQTFFSKDSFDTSKNGKVEVNEFVEHLLEFAKAVKIPKREILSRLRDQKEAAA</sequence>
<dbReference type="InterPro" id="IPR002048">
    <property type="entry name" value="EF_hand_dom"/>
</dbReference>
<protein>
    <recommendedName>
        <fullName evidence="3">EF-hand domain-containing protein</fullName>
    </recommendedName>
</protein>
<evidence type="ECO:0000259" key="3">
    <source>
        <dbReference type="PROSITE" id="PS50222"/>
    </source>
</evidence>
<feature type="domain" description="EF-hand" evidence="3">
    <location>
        <begin position="75"/>
        <end position="110"/>
    </location>
</feature>
<dbReference type="InterPro" id="IPR018247">
    <property type="entry name" value="EF_Hand_1_Ca_BS"/>
</dbReference>
<dbReference type="Gene3D" id="1.10.238.10">
    <property type="entry name" value="EF-hand"/>
    <property type="match status" value="2"/>
</dbReference>
<gene>
    <name evidence="4" type="ORF">ACAT0790_LOCUS50624</name>
</gene>